<protein>
    <submittedName>
        <fullName evidence="2">Uncharacterized protein</fullName>
    </submittedName>
</protein>
<dbReference type="RefSeq" id="XP_068347639.1">
    <property type="nucleotide sequence ID" value="XM_068495862.1"/>
</dbReference>
<dbReference type="AlphaFoldDB" id="A0A1J4J5G5"/>
<sequence length="268" mass="31458">MNKNNQCMIMSHLATGGKKSCFIQQLDDDSIKKINQIINNASDEIDDLQNQIEKLNSLSKDQNSSIDDLKRKHENEISKFNNMYREKMLEIASKPVPKQIEFANKAKDAEKQNDFINADKYMKMSIKIGEETIQQRINQQEIIFSEKYNKILQNHEKELNETQKQLKIGDKKSVKLLNRKLNEATYKRDMSLLEVRTDYLNTWGKTYPNDDRHLAYVRFMNFFESILQEKGIQVPKATSLFGNKLTTLTENEKSFLMSRKFSNNQRNI</sequence>
<evidence type="ECO:0000313" key="2">
    <source>
        <dbReference type="EMBL" id="OHS94502.1"/>
    </source>
</evidence>
<proteinExistence type="predicted"/>
<name>A0A1J4J5G5_9EUKA</name>
<evidence type="ECO:0000256" key="1">
    <source>
        <dbReference type="SAM" id="Coils"/>
    </source>
</evidence>
<comment type="caution">
    <text evidence="2">The sequence shown here is derived from an EMBL/GenBank/DDBJ whole genome shotgun (WGS) entry which is preliminary data.</text>
</comment>
<dbReference type="VEuPathDB" id="TrichDB:TRFO_11140"/>
<keyword evidence="1" id="KW-0175">Coiled coil</keyword>
<dbReference type="Proteomes" id="UP000179807">
    <property type="component" value="Unassembled WGS sequence"/>
</dbReference>
<dbReference type="GeneID" id="94830566"/>
<reference evidence="2" key="1">
    <citation type="submission" date="2016-10" db="EMBL/GenBank/DDBJ databases">
        <authorList>
            <person name="Benchimol M."/>
            <person name="Almeida L.G."/>
            <person name="Vasconcelos A.T."/>
            <person name="Perreira-Neves A."/>
            <person name="Rosa I.A."/>
            <person name="Tasca T."/>
            <person name="Bogo M.R."/>
            <person name="de Souza W."/>
        </authorList>
    </citation>
    <scope>NUCLEOTIDE SEQUENCE [LARGE SCALE GENOMIC DNA]</scope>
    <source>
        <strain evidence="2">K</strain>
    </source>
</reference>
<keyword evidence="3" id="KW-1185">Reference proteome</keyword>
<gene>
    <name evidence="2" type="ORF">TRFO_11140</name>
</gene>
<dbReference type="EMBL" id="MLAK01001315">
    <property type="protein sequence ID" value="OHS94502.1"/>
    <property type="molecule type" value="Genomic_DNA"/>
</dbReference>
<evidence type="ECO:0000313" key="3">
    <source>
        <dbReference type="Proteomes" id="UP000179807"/>
    </source>
</evidence>
<accession>A0A1J4J5G5</accession>
<feature type="coiled-coil region" evidence="1">
    <location>
        <begin position="31"/>
        <end position="72"/>
    </location>
</feature>
<feature type="coiled-coil region" evidence="1">
    <location>
        <begin position="145"/>
        <end position="172"/>
    </location>
</feature>
<organism evidence="2 3">
    <name type="scientific">Tritrichomonas foetus</name>
    <dbReference type="NCBI Taxonomy" id="1144522"/>
    <lineage>
        <taxon>Eukaryota</taxon>
        <taxon>Metamonada</taxon>
        <taxon>Parabasalia</taxon>
        <taxon>Tritrichomonadida</taxon>
        <taxon>Tritrichomonadidae</taxon>
        <taxon>Tritrichomonas</taxon>
    </lineage>
</organism>